<organism evidence="5">
    <name type="scientific">marine metagenome</name>
    <dbReference type="NCBI Taxonomy" id="408172"/>
    <lineage>
        <taxon>unclassified sequences</taxon>
        <taxon>metagenomes</taxon>
        <taxon>ecological metagenomes</taxon>
    </lineage>
</organism>
<protein>
    <recommendedName>
        <fullName evidence="4">Pyrrolo-quinoline quinone repeat domain-containing protein</fullName>
    </recommendedName>
</protein>
<dbReference type="Gene3D" id="2.140.10.10">
    <property type="entry name" value="Quinoprotein alcohol dehydrogenase-like superfamily"/>
    <property type="match status" value="1"/>
</dbReference>
<comment type="cofactor">
    <cofactor evidence="1">
        <name>pyrroloquinoline quinone</name>
        <dbReference type="ChEBI" id="CHEBI:58442"/>
    </cofactor>
</comment>
<dbReference type="GO" id="GO:0016491">
    <property type="term" value="F:oxidoreductase activity"/>
    <property type="evidence" value="ECO:0007669"/>
    <property type="project" value="UniProtKB-KW"/>
</dbReference>
<evidence type="ECO:0000256" key="2">
    <source>
        <dbReference type="ARBA" id="ARBA00008156"/>
    </source>
</evidence>
<evidence type="ECO:0000256" key="3">
    <source>
        <dbReference type="ARBA" id="ARBA00023002"/>
    </source>
</evidence>
<dbReference type="PANTHER" id="PTHR32303:SF10">
    <property type="entry name" value="OUTER MEMBRANE PROTEIN ASSEMBLY FACTOR BAMB"/>
    <property type="match status" value="1"/>
</dbReference>
<feature type="domain" description="Pyrrolo-quinoline quinone repeat" evidence="4">
    <location>
        <begin position="25"/>
        <end position="195"/>
    </location>
</feature>
<proteinExistence type="inferred from homology"/>
<dbReference type="SUPFAM" id="SSF50998">
    <property type="entry name" value="Quinoprotein alcohol dehydrogenase-like"/>
    <property type="match status" value="1"/>
</dbReference>
<dbReference type="InterPro" id="IPR011047">
    <property type="entry name" value="Quinoprotein_ADH-like_sf"/>
</dbReference>
<evidence type="ECO:0000256" key="1">
    <source>
        <dbReference type="ARBA" id="ARBA00001931"/>
    </source>
</evidence>
<dbReference type="EMBL" id="UINC01214936">
    <property type="protein sequence ID" value="SVE40390.1"/>
    <property type="molecule type" value="Genomic_DNA"/>
</dbReference>
<accession>A0A383D7W6</accession>
<dbReference type="AlphaFoldDB" id="A0A383D7W6"/>
<comment type="similarity">
    <text evidence="2">Belongs to the bacterial PQQ dehydrogenase family.</text>
</comment>
<evidence type="ECO:0000259" key="4">
    <source>
        <dbReference type="Pfam" id="PF01011"/>
    </source>
</evidence>
<dbReference type="Pfam" id="PF01011">
    <property type="entry name" value="PQQ"/>
    <property type="match status" value="1"/>
</dbReference>
<keyword evidence="3" id="KW-0560">Oxidoreductase</keyword>
<reference evidence="5" key="1">
    <citation type="submission" date="2018-05" db="EMBL/GenBank/DDBJ databases">
        <authorList>
            <person name="Lanie J.A."/>
            <person name="Ng W.-L."/>
            <person name="Kazmierczak K.M."/>
            <person name="Andrzejewski T.M."/>
            <person name="Davidsen T.M."/>
            <person name="Wayne K.J."/>
            <person name="Tettelin H."/>
            <person name="Glass J.I."/>
            <person name="Rusch D."/>
            <person name="Podicherti R."/>
            <person name="Tsui H.-C.T."/>
            <person name="Winkler M.E."/>
        </authorList>
    </citation>
    <scope>NUCLEOTIDE SEQUENCE</scope>
</reference>
<sequence>MAARCFTALTILCVSTTVDAQTTEWRSYGADVEGSKYSPLEQINAENFTDLEIVWRQSVLPEVVRGDRDVRASVAAQNTPLMVDGRLYISTGLGTVAALDATTGEVLWHDTPPSRNGEPFERVRQTRGVAYWDDPQNSDARVIAVVGSYLVALNAETGSRYTDFGDAGEVDLREGYDDREVDTFSWGSPPIVVNGV</sequence>
<dbReference type="InterPro" id="IPR002372">
    <property type="entry name" value="PQQ_rpt_dom"/>
</dbReference>
<gene>
    <name evidence="5" type="ORF">METZ01_LOCUS493244</name>
</gene>
<feature type="non-terminal residue" evidence="5">
    <location>
        <position position="196"/>
    </location>
</feature>
<dbReference type="PANTHER" id="PTHR32303">
    <property type="entry name" value="QUINOPROTEIN ALCOHOL DEHYDROGENASE (CYTOCHROME C)"/>
    <property type="match status" value="1"/>
</dbReference>
<evidence type="ECO:0000313" key="5">
    <source>
        <dbReference type="EMBL" id="SVE40390.1"/>
    </source>
</evidence>
<name>A0A383D7W6_9ZZZZ</name>